<evidence type="ECO:0000313" key="3">
    <source>
        <dbReference type="Proteomes" id="UP000465866"/>
    </source>
</evidence>
<sequence>MDIRKIAAASGLAIGAALAFAPLASADAFSSIVDSEIAGENSIFQLDTLLAGVPSSDYSVVDGFDTINAADIATVQGTGTTPFDFLIYGVDPSQAGLAGDPGSYNIFNGAVTKFDDALNVLLYAAENKDALIPAGDLFGNHIADALAGGTDASAFEYFWNFAIGDLGGFLQENLSALDISATTANSLFGLFG</sequence>
<keyword evidence="1" id="KW-0732">Signal</keyword>
<organism evidence="2 3">
    <name type="scientific">Mycobacterium cookii</name>
    <dbReference type="NCBI Taxonomy" id="1775"/>
    <lineage>
        <taxon>Bacteria</taxon>
        <taxon>Bacillati</taxon>
        <taxon>Actinomycetota</taxon>
        <taxon>Actinomycetes</taxon>
        <taxon>Mycobacteriales</taxon>
        <taxon>Mycobacteriaceae</taxon>
        <taxon>Mycobacterium</taxon>
    </lineage>
</organism>
<proteinExistence type="predicted"/>
<dbReference type="AlphaFoldDB" id="A0A7I7KVT9"/>
<evidence type="ECO:0000256" key="1">
    <source>
        <dbReference type="SAM" id="SignalP"/>
    </source>
</evidence>
<dbReference type="Proteomes" id="UP000465866">
    <property type="component" value="Chromosome"/>
</dbReference>
<gene>
    <name evidence="2" type="ORF">MCOO_14570</name>
</gene>
<dbReference type="KEGG" id="mcoo:MCOO_14570"/>
<name>A0A7I7KVT9_9MYCO</name>
<dbReference type="EMBL" id="AP022569">
    <property type="protein sequence ID" value="BBX45442.1"/>
    <property type="molecule type" value="Genomic_DNA"/>
</dbReference>
<accession>A0A7I7KVT9</accession>
<evidence type="ECO:0000313" key="2">
    <source>
        <dbReference type="EMBL" id="BBX45442.1"/>
    </source>
</evidence>
<feature type="chain" id="PRO_5029815340" evidence="1">
    <location>
        <begin position="27"/>
        <end position="192"/>
    </location>
</feature>
<feature type="signal peptide" evidence="1">
    <location>
        <begin position="1"/>
        <end position="26"/>
    </location>
</feature>
<dbReference type="RefSeq" id="WP_163775731.1">
    <property type="nucleotide sequence ID" value="NZ_AP022569.1"/>
</dbReference>
<protein>
    <submittedName>
        <fullName evidence="2">Uncharacterized protein</fullName>
    </submittedName>
</protein>
<keyword evidence="3" id="KW-1185">Reference proteome</keyword>
<reference evidence="2 3" key="1">
    <citation type="journal article" date="2019" name="Emerg. Microbes Infect.">
        <title>Comprehensive subspecies identification of 175 nontuberculous mycobacteria species based on 7547 genomic profiles.</title>
        <authorList>
            <person name="Matsumoto Y."/>
            <person name="Kinjo T."/>
            <person name="Motooka D."/>
            <person name="Nabeya D."/>
            <person name="Jung N."/>
            <person name="Uechi K."/>
            <person name="Horii T."/>
            <person name="Iida T."/>
            <person name="Fujita J."/>
            <person name="Nakamura S."/>
        </authorList>
    </citation>
    <scope>NUCLEOTIDE SEQUENCE [LARGE SCALE GENOMIC DNA]</scope>
    <source>
        <strain evidence="2 3">JCM 12404</strain>
    </source>
</reference>